<dbReference type="AlphaFoldDB" id="A0A7W1X900"/>
<feature type="compositionally biased region" description="Basic and acidic residues" evidence="3">
    <location>
        <begin position="9"/>
        <end position="21"/>
    </location>
</feature>
<dbReference type="GO" id="GO:0005524">
    <property type="term" value="F:ATP binding"/>
    <property type="evidence" value="ECO:0007669"/>
    <property type="project" value="UniProtKB-KW"/>
</dbReference>
<evidence type="ECO:0000256" key="1">
    <source>
        <dbReference type="ARBA" id="ARBA00022741"/>
    </source>
</evidence>
<dbReference type="InterPro" id="IPR027417">
    <property type="entry name" value="P-loop_NTPase"/>
</dbReference>
<gene>
    <name evidence="5" type="ORF">H1164_04840</name>
</gene>
<proteinExistence type="predicted"/>
<evidence type="ECO:0000256" key="3">
    <source>
        <dbReference type="SAM" id="MobiDB-lite"/>
    </source>
</evidence>
<dbReference type="CDD" id="cd03260">
    <property type="entry name" value="ABC_PstB_phosphate_transporter"/>
    <property type="match status" value="1"/>
</dbReference>
<name>A0A7W1X900_9BACL</name>
<evidence type="ECO:0000313" key="6">
    <source>
        <dbReference type="Proteomes" id="UP000530514"/>
    </source>
</evidence>
<protein>
    <submittedName>
        <fullName evidence="5">Phosphate ABC transporter ATP-binding protein</fullName>
    </submittedName>
</protein>
<dbReference type="GO" id="GO:0016887">
    <property type="term" value="F:ATP hydrolysis activity"/>
    <property type="evidence" value="ECO:0007669"/>
    <property type="project" value="InterPro"/>
</dbReference>
<sequence length="226" mass="25842">MPKSQPLIELREVTKSYDSPEGRTTPLKEVSAVIPPESVIALMGPSGTGKSTLFRLLNRLEDPDHGSITYKGKPLSEWDPILLRREVHYVFQSAVLFPKTVADNLNYPLKLQGKSMSEEEMARLLERVGLSKSYLTRSIEKLSGGEKQRVHLARSLSLNPHVLLLDEPTASLDPESTERIEQEMRCYREKGHTVLWITHQPEQARRIADQVWHLESGHLRQEEMKR</sequence>
<feature type="region of interest" description="Disordered" evidence="3">
    <location>
        <begin position="1"/>
        <end position="24"/>
    </location>
</feature>
<dbReference type="SUPFAM" id="SSF52540">
    <property type="entry name" value="P-loop containing nucleoside triphosphate hydrolases"/>
    <property type="match status" value="1"/>
</dbReference>
<reference evidence="5 6" key="1">
    <citation type="submission" date="2020-07" db="EMBL/GenBank/DDBJ databases">
        <authorList>
            <person name="Feng H."/>
        </authorList>
    </citation>
    <scope>NUCLEOTIDE SEQUENCE [LARGE SCALE GENOMIC DNA]</scope>
    <source>
        <strain evidence="6">s-11</strain>
    </source>
</reference>
<dbReference type="Pfam" id="PF00005">
    <property type="entry name" value="ABC_tran"/>
    <property type="match status" value="1"/>
</dbReference>
<evidence type="ECO:0000259" key="4">
    <source>
        <dbReference type="PROSITE" id="PS50893"/>
    </source>
</evidence>
<keyword evidence="6" id="KW-1185">Reference proteome</keyword>
<evidence type="ECO:0000313" key="5">
    <source>
        <dbReference type="EMBL" id="MBA4542227.1"/>
    </source>
</evidence>
<dbReference type="SMART" id="SM00382">
    <property type="entry name" value="AAA"/>
    <property type="match status" value="1"/>
</dbReference>
<dbReference type="Gene3D" id="3.40.50.300">
    <property type="entry name" value="P-loop containing nucleotide triphosphate hydrolases"/>
    <property type="match status" value="1"/>
</dbReference>
<dbReference type="InterPro" id="IPR003593">
    <property type="entry name" value="AAA+_ATPase"/>
</dbReference>
<dbReference type="RefSeq" id="WP_033099686.1">
    <property type="nucleotide sequence ID" value="NZ_JACEIP010000005.1"/>
</dbReference>
<dbReference type="PANTHER" id="PTHR43423">
    <property type="entry name" value="ABC TRANSPORTER I FAMILY MEMBER 17"/>
    <property type="match status" value="1"/>
</dbReference>
<keyword evidence="2 5" id="KW-0067">ATP-binding</keyword>
<dbReference type="InterPro" id="IPR005670">
    <property type="entry name" value="PstB-like"/>
</dbReference>
<dbReference type="GO" id="GO:0035435">
    <property type="term" value="P:phosphate ion transmembrane transport"/>
    <property type="evidence" value="ECO:0007669"/>
    <property type="project" value="InterPro"/>
</dbReference>
<keyword evidence="1" id="KW-0547">Nucleotide-binding</keyword>
<evidence type="ECO:0000256" key="2">
    <source>
        <dbReference type="ARBA" id="ARBA00022840"/>
    </source>
</evidence>
<dbReference type="OrthoDB" id="9785080at2"/>
<organism evidence="5 6">
    <name type="scientific">Thermoactinomyces daqus</name>
    <dbReference type="NCBI Taxonomy" id="1329516"/>
    <lineage>
        <taxon>Bacteria</taxon>
        <taxon>Bacillati</taxon>
        <taxon>Bacillota</taxon>
        <taxon>Bacilli</taxon>
        <taxon>Bacillales</taxon>
        <taxon>Thermoactinomycetaceae</taxon>
        <taxon>Thermoactinomyces</taxon>
    </lineage>
</organism>
<dbReference type="EMBL" id="JACEIP010000005">
    <property type="protein sequence ID" value="MBA4542227.1"/>
    <property type="molecule type" value="Genomic_DNA"/>
</dbReference>
<dbReference type="GO" id="GO:0005315">
    <property type="term" value="F:phosphate transmembrane transporter activity"/>
    <property type="evidence" value="ECO:0007669"/>
    <property type="project" value="InterPro"/>
</dbReference>
<feature type="domain" description="ABC transporter" evidence="4">
    <location>
        <begin position="8"/>
        <end position="224"/>
    </location>
</feature>
<comment type="caution">
    <text evidence="5">The sequence shown here is derived from an EMBL/GenBank/DDBJ whole genome shotgun (WGS) entry which is preliminary data.</text>
</comment>
<dbReference type="GO" id="GO:0016020">
    <property type="term" value="C:membrane"/>
    <property type="evidence" value="ECO:0007669"/>
    <property type="project" value="InterPro"/>
</dbReference>
<dbReference type="PANTHER" id="PTHR43423:SF1">
    <property type="entry name" value="ABC TRANSPORTER I FAMILY MEMBER 17"/>
    <property type="match status" value="1"/>
</dbReference>
<accession>A0A7W1X900</accession>
<dbReference type="PROSITE" id="PS50893">
    <property type="entry name" value="ABC_TRANSPORTER_2"/>
    <property type="match status" value="1"/>
</dbReference>
<dbReference type="Proteomes" id="UP000530514">
    <property type="component" value="Unassembled WGS sequence"/>
</dbReference>
<dbReference type="InterPro" id="IPR003439">
    <property type="entry name" value="ABC_transporter-like_ATP-bd"/>
</dbReference>